<evidence type="ECO:0000256" key="2">
    <source>
        <dbReference type="ARBA" id="ARBA00022475"/>
    </source>
</evidence>
<dbReference type="Pfam" id="PF24606">
    <property type="entry name" value="CEMIP_beta-hel"/>
    <property type="match status" value="2"/>
</dbReference>
<protein>
    <submittedName>
        <fullName evidence="6">Fibrocystin-L</fullName>
    </submittedName>
</protein>
<evidence type="ECO:0000256" key="4">
    <source>
        <dbReference type="ARBA" id="ARBA00023180"/>
    </source>
</evidence>
<evidence type="ECO:0000259" key="5">
    <source>
        <dbReference type="PROSITE" id="PS51484"/>
    </source>
</evidence>
<feature type="domain" description="G8" evidence="5">
    <location>
        <begin position="9"/>
        <end position="130"/>
    </location>
</feature>
<evidence type="ECO:0000256" key="3">
    <source>
        <dbReference type="ARBA" id="ARBA00022729"/>
    </source>
</evidence>
<sequence length="543" mass="59483">MQHLWSSINSWDNDVLPVEGDIVVINQTQWVILDQDTPVLNTLLIDGGAVYFEPTKNVELKARYILIQNNGTLQIGTENEPHPTRAVITLYGHVFQTELPLFGTKVLMINNGSLELHGMPRVVTWTHLAQSAEAGSTTLVLTHPVDWEVGEKIVVSSTGRGALNNENEEHEIAAISADNYTLTLVNPIRYQKLSSTVNYTGNVSAMFAAEVGLLTRNVVIRGDNNSAVPSSLPECIEETIQQSTKQTCYWYSELYKKGVNQFGGHVFIGGPSNGTSPVRAHIAYTEFTYMGQAYRPGRHPLHFNSMGPMNESHVNGCSIHNTFNGAVIINGTQGVLVEDNVIYDVLGNGLFVENAPGQETIIQRNLFVNVKNSSGLGTAPSTAIWMGEANNTVIDNVVAGGNNFGFWYNFVPSEKGFSNASTFCPEMGLFQNNTVHSQGWSALFINGSFDPINSELCNLTDLDRTVFGKLFAWNNGKGAVCLDCEHVELQDMLFINNVEAGVELSIPTNVNPSTYSSFGPIYTVSDLPEYHLPVIATDNIDIV</sequence>
<proteinExistence type="predicted"/>
<dbReference type="PANTHER" id="PTHR46769:SF2">
    <property type="entry name" value="FIBROCYSTIN-L ISOFORM 2 PRECURSOR-RELATED"/>
    <property type="match status" value="1"/>
</dbReference>
<dbReference type="PROSITE" id="PS51484">
    <property type="entry name" value="G8"/>
    <property type="match status" value="1"/>
</dbReference>
<dbReference type="EMBL" id="LUCM01004690">
    <property type="protein sequence ID" value="KAA0193958.1"/>
    <property type="molecule type" value="Genomic_DNA"/>
</dbReference>
<keyword evidence="3" id="KW-0732">Signal</keyword>
<dbReference type="InterPro" id="IPR011050">
    <property type="entry name" value="Pectin_lyase_fold/virulence"/>
</dbReference>
<dbReference type="InterPro" id="IPR052387">
    <property type="entry name" value="Fibrocystin"/>
</dbReference>
<keyword evidence="4" id="KW-0325">Glycoprotein</keyword>
<gene>
    <name evidence="6" type="ORF">FBUS_02650</name>
</gene>
<dbReference type="Gene3D" id="2.160.20.10">
    <property type="entry name" value="Single-stranded right-handed beta-helix, Pectin lyase-like"/>
    <property type="match status" value="1"/>
</dbReference>
<keyword evidence="7" id="KW-1185">Reference proteome</keyword>
<keyword evidence="2" id="KW-0472">Membrane</keyword>
<name>A0A8E0S140_9TREM</name>
<dbReference type="SUPFAM" id="SSF51126">
    <property type="entry name" value="Pectin lyase-like"/>
    <property type="match status" value="1"/>
</dbReference>
<dbReference type="InterPro" id="IPR012334">
    <property type="entry name" value="Pectin_lyas_fold"/>
</dbReference>
<dbReference type="OrthoDB" id="120976at2759"/>
<evidence type="ECO:0000313" key="7">
    <source>
        <dbReference type="Proteomes" id="UP000728185"/>
    </source>
</evidence>
<dbReference type="InterPro" id="IPR019316">
    <property type="entry name" value="G8_domain"/>
</dbReference>
<accession>A0A8E0S140</accession>
<reference evidence="6" key="1">
    <citation type="submission" date="2019-05" db="EMBL/GenBank/DDBJ databases">
        <title>Annotation for the trematode Fasciolopsis buski.</title>
        <authorList>
            <person name="Choi Y.-J."/>
        </authorList>
    </citation>
    <scope>NUCLEOTIDE SEQUENCE</scope>
    <source>
        <strain evidence="6">HT</strain>
        <tissue evidence="6">Whole worm</tissue>
    </source>
</reference>
<dbReference type="Pfam" id="PF10162">
    <property type="entry name" value="G8"/>
    <property type="match status" value="1"/>
</dbReference>
<dbReference type="SMART" id="SM01225">
    <property type="entry name" value="G8"/>
    <property type="match status" value="1"/>
</dbReference>
<comment type="caution">
    <text evidence="6">The sequence shown here is derived from an EMBL/GenBank/DDBJ whole genome shotgun (WGS) entry which is preliminary data.</text>
</comment>
<evidence type="ECO:0000313" key="6">
    <source>
        <dbReference type="EMBL" id="KAA0193958.1"/>
    </source>
</evidence>
<dbReference type="PANTHER" id="PTHR46769">
    <property type="entry name" value="POLYCYSTIC KIDNEY AND HEPATIC DISEASE 1 (AUTOSOMAL RECESSIVE)-LIKE 1"/>
    <property type="match status" value="1"/>
</dbReference>
<comment type="subcellular location">
    <subcellularLocation>
        <location evidence="1">Cell membrane</location>
    </subcellularLocation>
</comment>
<evidence type="ECO:0000256" key="1">
    <source>
        <dbReference type="ARBA" id="ARBA00004236"/>
    </source>
</evidence>
<dbReference type="GO" id="GO:0005886">
    <property type="term" value="C:plasma membrane"/>
    <property type="evidence" value="ECO:0007669"/>
    <property type="project" value="UniProtKB-SubCell"/>
</dbReference>
<dbReference type="Proteomes" id="UP000728185">
    <property type="component" value="Unassembled WGS sequence"/>
</dbReference>
<keyword evidence="2" id="KW-1003">Cell membrane</keyword>
<dbReference type="AlphaFoldDB" id="A0A8E0S140"/>
<dbReference type="InterPro" id="IPR055401">
    <property type="entry name" value="CEMIP_beta-hel_dom"/>
</dbReference>
<organism evidence="6 7">
    <name type="scientific">Fasciolopsis buskii</name>
    <dbReference type="NCBI Taxonomy" id="27845"/>
    <lineage>
        <taxon>Eukaryota</taxon>
        <taxon>Metazoa</taxon>
        <taxon>Spiralia</taxon>
        <taxon>Lophotrochozoa</taxon>
        <taxon>Platyhelminthes</taxon>
        <taxon>Trematoda</taxon>
        <taxon>Digenea</taxon>
        <taxon>Plagiorchiida</taxon>
        <taxon>Echinostomata</taxon>
        <taxon>Echinostomatoidea</taxon>
        <taxon>Fasciolidae</taxon>
        <taxon>Fasciolopsis</taxon>
    </lineage>
</organism>